<feature type="transmembrane region" description="Helical" evidence="5">
    <location>
        <begin position="195"/>
        <end position="213"/>
    </location>
</feature>
<dbReference type="GO" id="GO:0042597">
    <property type="term" value="C:periplasmic space"/>
    <property type="evidence" value="ECO:0007669"/>
    <property type="project" value="InterPro"/>
</dbReference>
<feature type="transmembrane region" description="Helical" evidence="5">
    <location>
        <begin position="366"/>
        <end position="387"/>
    </location>
</feature>
<sequence>MLKGREALYKCSIVLVLLLSSILAFPLPVQASTLHALLLRSDPQAGSTLSQPPKVVRLWFTEPVELVGKPIRVYAPSGAELAIGAASVHGLEVSIPLLAQQKGTYLITWQVVSDDTHPASGSFVFHVSYVAGVWASTTSGNTSQTGFWLQLLAHLLHYLGFALGFGSLAFLLLVLRPLTLVSETIRDRILKLSNYGLLLLIMAEGVSLIAQVVSLHPGGAFDSSIAEGLLLSSFGRVWALRLAAALLLWILLGIARQDYFKSGIAMLILGGALGLLDGTASHAINSLLAWLALLANMLHVTAMGVWLGGLLSLLTLWREKEIQIQRRAVILSFGGLAAIAVIELVLTGIVMAWLYEVRPTNIFSSVYGLVLTAKAASLFIPLLFVAISRKNQHAHKRWWWLELLALLGILSLAATLVTLPPPS</sequence>
<evidence type="ECO:0000256" key="2">
    <source>
        <dbReference type="ARBA" id="ARBA00022723"/>
    </source>
</evidence>
<evidence type="ECO:0000256" key="4">
    <source>
        <dbReference type="ARBA" id="ARBA00023008"/>
    </source>
</evidence>
<organism evidence="7 8">
    <name type="scientific">Ktedonospora formicarum</name>
    <dbReference type="NCBI Taxonomy" id="2778364"/>
    <lineage>
        <taxon>Bacteria</taxon>
        <taxon>Bacillati</taxon>
        <taxon>Chloroflexota</taxon>
        <taxon>Ktedonobacteria</taxon>
        <taxon>Ktedonobacterales</taxon>
        <taxon>Ktedonobacteraceae</taxon>
        <taxon>Ktedonospora</taxon>
    </lineage>
</organism>
<dbReference type="Proteomes" id="UP000612362">
    <property type="component" value="Unassembled WGS sequence"/>
</dbReference>
<evidence type="ECO:0000256" key="5">
    <source>
        <dbReference type="SAM" id="Phobius"/>
    </source>
</evidence>
<dbReference type="GO" id="GO:0046688">
    <property type="term" value="P:response to copper ion"/>
    <property type="evidence" value="ECO:0007669"/>
    <property type="project" value="InterPro"/>
</dbReference>
<dbReference type="RefSeq" id="WP_220195565.1">
    <property type="nucleotide sequence ID" value="NZ_BNJF01000002.1"/>
</dbReference>
<comment type="subcellular location">
    <subcellularLocation>
        <location evidence="1">Cell envelope</location>
    </subcellularLocation>
</comment>
<keyword evidence="5" id="KW-0812">Transmembrane</keyword>
<evidence type="ECO:0000256" key="3">
    <source>
        <dbReference type="ARBA" id="ARBA00022729"/>
    </source>
</evidence>
<reference evidence="7" key="1">
    <citation type="submission" date="2020-10" db="EMBL/GenBank/DDBJ databases">
        <title>Taxonomic study of unclassified bacteria belonging to the class Ktedonobacteria.</title>
        <authorList>
            <person name="Yabe S."/>
            <person name="Wang C.M."/>
            <person name="Zheng Y."/>
            <person name="Sakai Y."/>
            <person name="Cavaletti L."/>
            <person name="Monciardini P."/>
            <person name="Donadio S."/>
        </authorList>
    </citation>
    <scope>NUCLEOTIDE SEQUENCE</scope>
    <source>
        <strain evidence="7">SOSP1-1</strain>
    </source>
</reference>
<accession>A0A8J3I222</accession>
<feature type="transmembrane region" description="Helical" evidence="5">
    <location>
        <begin position="155"/>
        <end position="175"/>
    </location>
</feature>
<dbReference type="InterPro" id="IPR007348">
    <property type="entry name" value="CopC_dom"/>
</dbReference>
<dbReference type="SUPFAM" id="SSF81296">
    <property type="entry name" value="E set domains"/>
    <property type="match status" value="1"/>
</dbReference>
<proteinExistence type="predicted"/>
<dbReference type="InterPro" id="IPR032694">
    <property type="entry name" value="CopC/D"/>
</dbReference>
<keyword evidence="5" id="KW-0472">Membrane</keyword>
<keyword evidence="8" id="KW-1185">Reference proteome</keyword>
<dbReference type="GO" id="GO:0005886">
    <property type="term" value="C:plasma membrane"/>
    <property type="evidence" value="ECO:0007669"/>
    <property type="project" value="TreeGrafter"/>
</dbReference>
<dbReference type="AlphaFoldDB" id="A0A8J3I222"/>
<dbReference type="EMBL" id="BNJF01000002">
    <property type="protein sequence ID" value="GHO46171.1"/>
    <property type="molecule type" value="Genomic_DNA"/>
</dbReference>
<evidence type="ECO:0000313" key="7">
    <source>
        <dbReference type="EMBL" id="GHO46171.1"/>
    </source>
</evidence>
<dbReference type="GO" id="GO:0006825">
    <property type="term" value="P:copper ion transport"/>
    <property type="evidence" value="ECO:0007669"/>
    <property type="project" value="InterPro"/>
</dbReference>
<feature type="transmembrane region" description="Helical" evidence="5">
    <location>
        <begin position="290"/>
        <end position="317"/>
    </location>
</feature>
<dbReference type="PANTHER" id="PTHR34820:SF4">
    <property type="entry name" value="INNER MEMBRANE PROTEIN YEBZ"/>
    <property type="match status" value="1"/>
</dbReference>
<evidence type="ECO:0000313" key="8">
    <source>
        <dbReference type="Proteomes" id="UP000612362"/>
    </source>
</evidence>
<dbReference type="Gene3D" id="2.60.40.1220">
    <property type="match status" value="1"/>
</dbReference>
<dbReference type="PANTHER" id="PTHR34820">
    <property type="entry name" value="INNER MEMBRANE PROTEIN YEBZ"/>
    <property type="match status" value="1"/>
</dbReference>
<protein>
    <recommendedName>
        <fullName evidence="6">CopC domain-containing protein</fullName>
    </recommendedName>
</protein>
<feature type="domain" description="CopC" evidence="6">
    <location>
        <begin position="35"/>
        <end position="127"/>
    </location>
</feature>
<feature type="transmembrane region" description="Helical" evidence="5">
    <location>
        <begin position="329"/>
        <end position="354"/>
    </location>
</feature>
<keyword evidence="4" id="KW-0186">Copper</keyword>
<comment type="caution">
    <text evidence="7">The sequence shown here is derived from an EMBL/GenBank/DDBJ whole genome shotgun (WGS) entry which is preliminary data.</text>
</comment>
<name>A0A8J3I222_9CHLR</name>
<dbReference type="InterPro" id="IPR014755">
    <property type="entry name" value="Cu-Rt/internalin_Ig-like"/>
</dbReference>
<keyword evidence="3" id="KW-0732">Signal</keyword>
<evidence type="ECO:0000259" key="6">
    <source>
        <dbReference type="Pfam" id="PF04234"/>
    </source>
</evidence>
<keyword evidence="5" id="KW-1133">Transmembrane helix</keyword>
<feature type="transmembrane region" description="Helical" evidence="5">
    <location>
        <begin position="264"/>
        <end position="284"/>
    </location>
</feature>
<dbReference type="GO" id="GO:0005507">
    <property type="term" value="F:copper ion binding"/>
    <property type="evidence" value="ECO:0007669"/>
    <property type="project" value="InterPro"/>
</dbReference>
<dbReference type="InterPro" id="IPR014756">
    <property type="entry name" value="Ig_E-set"/>
</dbReference>
<evidence type="ECO:0000256" key="1">
    <source>
        <dbReference type="ARBA" id="ARBA00004196"/>
    </source>
</evidence>
<gene>
    <name evidence="7" type="ORF">KSX_43340</name>
</gene>
<feature type="transmembrane region" description="Helical" evidence="5">
    <location>
        <begin position="399"/>
        <end position="419"/>
    </location>
</feature>
<keyword evidence="2" id="KW-0479">Metal-binding</keyword>
<dbReference type="GO" id="GO:0030313">
    <property type="term" value="C:cell envelope"/>
    <property type="evidence" value="ECO:0007669"/>
    <property type="project" value="UniProtKB-SubCell"/>
</dbReference>
<feature type="transmembrane region" description="Helical" evidence="5">
    <location>
        <begin position="233"/>
        <end position="252"/>
    </location>
</feature>
<dbReference type="Pfam" id="PF04234">
    <property type="entry name" value="CopC"/>
    <property type="match status" value="1"/>
</dbReference>